<dbReference type="RefSeq" id="WP_310309507.1">
    <property type="nucleotide sequence ID" value="NZ_BAAAXB010000001.1"/>
</dbReference>
<evidence type="ECO:0000313" key="1">
    <source>
        <dbReference type="EMBL" id="MDR6596423.1"/>
    </source>
</evidence>
<proteinExistence type="predicted"/>
<dbReference type="Proteomes" id="UP001268819">
    <property type="component" value="Unassembled WGS sequence"/>
</dbReference>
<name>A0ABU1Q0J8_9PSEU</name>
<organism evidence="1 2">
    <name type="scientific">Saccharothrix longispora</name>
    <dbReference type="NCBI Taxonomy" id="33920"/>
    <lineage>
        <taxon>Bacteria</taxon>
        <taxon>Bacillati</taxon>
        <taxon>Actinomycetota</taxon>
        <taxon>Actinomycetes</taxon>
        <taxon>Pseudonocardiales</taxon>
        <taxon>Pseudonocardiaceae</taxon>
        <taxon>Saccharothrix</taxon>
    </lineage>
</organism>
<evidence type="ECO:0000313" key="2">
    <source>
        <dbReference type="Proteomes" id="UP001268819"/>
    </source>
</evidence>
<sequence length="338" mass="37504">MAAEVAAPLTVPADLPPTVDLAWRDAELERAARALVAGDTGPARALLAATHDPERRDLRVDVLGEAGQHVLPALHSAVDERHDADSLLLLGSALNAAAWEERGEAYAQYTEEDRLARFLDLADQARTALRRAAELAPDDVVPWARLMSLALGAPEHDQDGDQVFVRVQMLCPDLVSANEHRLQMLADKWYGSHERMLEFARVRVSDLPAGHPLLALVPAAHVEVPLRDAESVSFRRRWRSIDYLARRVVRLEVAAVSDHLLAAGDAERGHPRWMRANQVFATYYAGVEAVAGLKREDVRRFLGHMAEAGERASRWPWSYFGDHHAEFAKARMLADKLG</sequence>
<protein>
    <recommendedName>
        <fullName evidence="3">HEAT repeat protein</fullName>
    </recommendedName>
</protein>
<evidence type="ECO:0008006" key="3">
    <source>
        <dbReference type="Google" id="ProtNLM"/>
    </source>
</evidence>
<comment type="caution">
    <text evidence="1">The sequence shown here is derived from an EMBL/GenBank/DDBJ whole genome shotgun (WGS) entry which is preliminary data.</text>
</comment>
<dbReference type="EMBL" id="JAVDSG010000001">
    <property type="protein sequence ID" value="MDR6596423.1"/>
    <property type="molecule type" value="Genomic_DNA"/>
</dbReference>
<keyword evidence="2" id="KW-1185">Reference proteome</keyword>
<accession>A0ABU1Q0J8</accession>
<reference evidence="1 2" key="1">
    <citation type="submission" date="2023-07" db="EMBL/GenBank/DDBJ databases">
        <title>Sequencing the genomes of 1000 actinobacteria strains.</title>
        <authorList>
            <person name="Klenk H.-P."/>
        </authorList>
    </citation>
    <scope>NUCLEOTIDE SEQUENCE [LARGE SCALE GENOMIC DNA]</scope>
    <source>
        <strain evidence="1 2">DSM 43749</strain>
    </source>
</reference>
<gene>
    <name evidence="1" type="ORF">J2S66_004807</name>
</gene>